<dbReference type="GO" id="GO:0061630">
    <property type="term" value="F:ubiquitin protein ligase activity"/>
    <property type="evidence" value="ECO:0007669"/>
    <property type="project" value="TreeGrafter"/>
</dbReference>
<evidence type="ECO:0000313" key="2">
    <source>
        <dbReference type="RefSeq" id="XP_022313938.1"/>
    </source>
</evidence>
<sequence length="268" mass="30524">MAVPLVLKVIQTKPKELYKLRGVSCLNDREFWTCGNDNILRLHNLQGEYLNFVQTTSGNDPEAIAVTRSGGLVYADYLDSSINLVSGTQIQTLITLREWKPIGLCITLSGDLLVSMTNFENTTVVRRYFASTQKQGIYQDDQDEPFYTAKGYIQYLSENRNLDVCMANRAAGEIVVVDAAGKLRFIYRGHPFIFHEIFHPRGITTDSQTNILISDCYHECIHIIDKDGCFLRYIENCGIQVPWGLCVDSRDNLFVAERNTCKVKKLRY</sequence>
<dbReference type="Gene3D" id="2.120.10.30">
    <property type="entry name" value="TolB, C-terminal domain"/>
    <property type="match status" value="1"/>
</dbReference>
<dbReference type="KEGG" id="cvn:111118664"/>
<dbReference type="GO" id="GO:0008270">
    <property type="term" value="F:zinc ion binding"/>
    <property type="evidence" value="ECO:0007669"/>
    <property type="project" value="UniProtKB-KW"/>
</dbReference>
<proteinExistence type="predicted"/>
<dbReference type="GO" id="GO:0000209">
    <property type="term" value="P:protein polyubiquitination"/>
    <property type="evidence" value="ECO:0007669"/>
    <property type="project" value="TreeGrafter"/>
</dbReference>
<dbReference type="PANTHER" id="PTHR24104:SF25">
    <property type="entry name" value="PROTEIN LIN-41"/>
    <property type="match status" value="1"/>
</dbReference>
<dbReference type="PANTHER" id="PTHR24104">
    <property type="entry name" value="E3 UBIQUITIN-PROTEIN LIGASE NHLRC1-RELATED"/>
    <property type="match status" value="1"/>
</dbReference>
<accession>A0A8B8CDT7</accession>
<dbReference type="InterPro" id="IPR011042">
    <property type="entry name" value="6-blade_b-propeller_TolB-like"/>
</dbReference>
<gene>
    <name evidence="2" type="primary">LOC111118664</name>
</gene>
<dbReference type="RefSeq" id="XP_022313938.1">
    <property type="nucleotide sequence ID" value="XM_022458230.1"/>
</dbReference>
<organism evidence="1 2">
    <name type="scientific">Crassostrea virginica</name>
    <name type="common">Eastern oyster</name>
    <dbReference type="NCBI Taxonomy" id="6565"/>
    <lineage>
        <taxon>Eukaryota</taxon>
        <taxon>Metazoa</taxon>
        <taxon>Spiralia</taxon>
        <taxon>Lophotrochozoa</taxon>
        <taxon>Mollusca</taxon>
        <taxon>Bivalvia</taxon>
        <taxon>Autobranchia</taxon>
        <taxon>Pteriomorphia</taxon>
        <taxon>Ostreida</taxon>
        <taxon>Ostreoidea</taxon>
        <taxon>Ostreidae</taxon>
        <taxon>Crassostrea</taxon>
    </lineage>
</organism>
<dbReference type="SUPFAM" id="SSF101898">
    <property type="entry name" value="NHL repeat"/>
    <property type="match status" value="1"/>
</dbReference>
<reference evidence="2" key="1">
    <citation type="submission" date="2025-08" db="UniProtKB">
        <authorList>
            <consortium name="RefSeq"/>
        </authorList>
    </citation>
    <scope>IDENTIFICATION</scope>
    <source>
        <tissue evidence="2">Whole sample</tissue>
    </source>
</reference>
<dbReference type="Proteomes" id="UP000694844">
    <property type="component" value="Chromosome 2"/>
</dbReference>
<protein>
    <submittedName>
        <fullName evidence="2">Uncharacterized protein LOC111118664</fullName>
    </submittedName>
</protein>
<dbReference type="GO" id="GO:0043161">
    <property type="term" value="P:proteasome-mediated ubiquitin-dependent protein catabolic process"/>
    <property type="evidence" value="ECO:0007669"/>
    <property type="project" value="TreeGrafter"/>
</dbReference>
<evidence type="ECO:0000313" key="1">
    <source>
        <dbReference type="Proteomes" id="UP000694844"/>
    </source>
</evidence>
<name>A0A8B8CDT7_CRAVI</name>
<dbReference type="GeneID" id="111118664"/>
<keyword evidence="1" id="KW-1185">Reference proteome</keyword>
<dbReference type="AlphaFoldDB" id="A0A8B8CDT7"/>
<dbReference type="OrthoDB" id="6064205at2759"/>
<dbReference type="InterPro" id="IPR050952">
    <property type="entry name" value="TRIM-NHL_E3_ligases"/>
</dbReference>